<comment type="subcellular location">
    <subcellularLocation>
        <location evidence="1">Cell membrane</location>
        <topology evidence="1">Multi-pass membrane protein</topology>
    </subcellularLocation>
</comment>
<dbReference type="InterPro" id="IPR050469">
    <property type="entry name" value="Diguanylate_Cyclase"/>
</dbReference>
<dbReference type="Pfam" id="PF00990">
    <property type="entry name" value="GGDEF"/>
    <property type="match status" value="1"/>
</dbReference>
<dbReference type="PROSITE" id="PS50887">
    <property type="entry name" value="GGDEF"/>
    <property type="match status" value="1"/>
</dbReference>
<feature type="transmembrane region" description="Helical" evidence="6">
    <location>
        <begin position="12"/>
        <end position="33"/>
    </location>
</feature>
<evidence type="ECO:0000313" key="9">
    <source>
        <dbReference type="Proteomes" id="UP000678228"/>
    </source>
</evidence>
<accession>A0A941ANZ8</accession>
<evidence type="ECO:0000256" key="2">
    <source>
        <dbReference type="ARBA" id="ARBA00022475"/>
    </source>
</evidence>
<dbReference type="InterPro" id="IPR043128">
    <property type="entry name" value="Rev_trsase/Diguanyl_cyclase"/>
</dbReference>
<dbReference type="InterPro" id="IPR029787">
    <property type="entry name" value="Nucleotide_cyclase"/>
</dbReference>
<dbReference type="PANTHER" id="PTHR45138:SF9">
    <property type="entry name" value="DIGUANYLATE CYCLASE DGCM-RELATED"/>
    <property type="match status" value="1"/>
</dbReference>
<protein>
    <submittedName>
        <fullName evidence="8">Diguanylate cyclase</fullName>
        <ecNumber evidence="8">2.7.7.65</ecNumber>
    </submittedName>
</protein>
<reference evidence="8" key="1">
    <citation type="submission" date="2021-03" db="EMBL/GenBank/DDBJ databases">
        <title>Bacillus suaedae sp. nov., isolated from Suaeda aralocaspica.</title>
        <authorList>
            <person name="Lei R.F.R."/>
        </authorList>
    </citation>
    <scope>NUCLEOTIDE SEQUENCE</scope>
    <source>
        <strain evidence="8">YZJH907-2</strain>
    </source>
</reference>
<dbReference type="GO" id="GO:0052621">
    <property type="term" value="F:diguanylate cyclase activity"/>
    <property type="evidence" value="ECO:0007669"/>
    <property type="project" value="UniProtKB-EC"/>
</dbReference>
<dbReference type="InterPro" id="IPR029151">
    <property type="entry name" value="Sensor-like_sf"/>
</dbReference>
<keyword evidence="4 6" id="KW-1133">Transmembrane helix</keyword>
<keyword evidence="8" id="KW-0808">Transferase</keyword>
<dbReference type="Proteomes" id="UP000678228">
    <property type="component" value="Unassembled WGS sequence"/>
</dbReference>
<dbReference type="FunFam" id="3.30.70.270:FF:000001">
    <property type="entry name" value="Diguanylate cyclase domain protein"/>
    <property type="match status" value="1"/>
</dbReference>
<organism evidence="8 9">
    <name type="scientific">Halalkalibacter suaedae</name>
    <dbReference type="NCBI Taxonomy" id="2822140"/>
    <lineage>
        <taxon>Bacteria</taxon>
        <taxon>Bacillati</taxon>
        <taxon>Bacillota</taxon>
        <taxon>Bacilli</taxon>
        <taxon>Bacillales</taxon>
        <taxon>Bacillaceae</taxon>
        <taxon>Halalkalibacter</taxon>
    </lineage>
</organism>
<dbReference type="Gene3D" id="3.30.70.270">
    <property type="match status" value="1"/>
</dbReference>
<feature type="transmembrane region" description="Helical" evidence="6">
    <location>
        <begin position="287"/>
        <end position="306"/>
    </location>
</feature>
<keyword evidence="2" id="KW-1003">Cell membrane</keyword>
<evidence type="ECO:0000256" key="1">
    <source>
        <dbReference type="ARBA" id="ARBA00004651"/>
    </source>
</evidence>
<feature type="domain" description="GGDEF" evidence="7">
    <location>
        <begin position="393"/>
        <end position="523"/>
    </location>
</feature>
<dbReference type="EMBL" id="JAGKSQ010000002">
    <property type="protein sequence ID" value="MBP3950922.1"/>
    <property type="molecule type" value="Genomic_DNA"/>
</dbReference>
<dbReference type="AlphaFoldDB" id="A0A941ANZ8"/>
<comment type="caution">
    <text evidence="8">The sequence shown here is derived from an EMBL/GenBank/DDBJ whole genome shotgun (WGS) entry which is preliminary data.</text>
</comment>
<dbReference type="CDD" id="cd12912">
    <property type="entry name" value="PDC2_MCP_like"/>
    <property type="match status" value="1"/>
</dbReference>
<name>A0A941ANZ8_9BACI</name>
<keyword evidence="8" id="KW-0548">Nucleotidyltransferase</keyword>
<evidence type="ECO:0000256" key="5">
    <source>
        <dbReference type="ARBA" id="ARBA00023136"/>
    </source>
</evidence>
<proteinExistence type="predicted"/>
<dbReference type="NCBIfam" id="TIGR00254">
    <property type="entry name" value="GGDEF"/>
    <property type="match status" value="1"/>
</dbReference>
<dbReference type="RefSeq" id="WP_210596594.1">
    <property type="nucleotide sequence ID" value="NZ_JAGKSQ010000002.1"/>
</dbReference>
<dbReference type="CDD" id="cd18773">
    <property type="entry name" value="PDC1_HK_sensor"/>
    <property type="match status" value="1"/>
</dbReference>
<evidence type="ECO:0000256" key="4">
    <source>
        <dbReference type="ARBA" id="ARBA00022989"/>
    </source>
</evidence>
<evidence type="ECO:0000256" key="6">
    <source>
        <dbReference type="SAM" id="Phobius"/>
    </source>
</evidence>
<evidence type="ECO:0000256" key="3">
    <source>
        <dbReference type="ARBA" id="ARBA00022692"/>
    </source>
</evidence>
<dbReference type="InterPro" id="IPR000160">
    <property type="entry name" value="GGDEF_dom"/>
</dbReference>
<dbReference type="EC" id="2.7.7.65" evidence="8"/>
<evidence type="ECO:0000313" key="8">
    <source>
        <dbReference type="EMBL" id="MBP3950922.1"/>
    </source>
</evidence>
<dbReference type="InterPro" id="IPR033479">
    <property type="entry name" value="dCache_1"/>
</dbReference>
<gene>
    <name evidence="8" type="ORF">J7W16_07210</name>
</gene>
<dbReference type="SUPFAM" id="SSF103190">
    <property type="entry name" value="Sensory domain-like"/>
    <property type="match status" value="1"/>
</dbReference>
<dbReference type="PANTHER" id="PTHR45138">
    <property type="entry name" value="REGULATORY COMPONENTS OF SENSORY TRANSDUCTION SYSTEM"/>
    <property type="match status" value="1"/>
</dbReference>
<keyword evidence="9" id="KW-1185">Reference proteome</keyword>
<dbReference type="SUPFAM" id="SSF55073">
    <property type="entry name" value="Nucleotide cyclase"/>
    <property type="match status" value="1"/>
</dbReference>
<keyword evidence="3 6" id="KW-0812">Transmembrane</keyword>
<dbReference type="Pfam" id="PF02743">
    <property type="entry name" value="dCache_1"/>
    <property type="match status" value="1"/>
</dbReference>
<dbReference type="Gene3D" id="3.30.450.20">
    <property type="entry name" value="PAS domain"/>
    <property type="match status" value="1"/>
</dbReference>
<dbReference type="GO" id="GO:0005886">
    <property type="term" value="C:plasma membrane"/>
    <property type="evidence" value="ECO:0007669"/>
    <property type="project" value="UniProtKB-SubCell"/>
</dbReference>
<keyword evidence="5 6" id="KW-0472">Membrane</keyword>
<dbReference type="CDD" id="cd01949">
    <property type="entry name" value="GGDEF"/>
    <property type="match status" value="1"/>
</dbReference>
<dbReference type="SMART" id="SM00267">
    <property type="entry name" value="GGDEF"/>
    <property type="match status" value="1"/>
</dbReference>
<sequence>MKILLNRKYKLTTLLMTLISISVVLITTILVFVSHQAERNTLIDTHLALNSSKSEKISSSVNSLFKSMRISLQETANFLSEHPEMTDEEIQEQLVLLRNSNRFFNSLVWIDETSLVRSIAPISVGLKGDKVTGITKDVVDLKRPTLTVPYRAPTGRMIVLMSEPIYDANGIYRGIIGGSIYLQEPNILNDILGNDIVDENGSYYYVVGPEGKLLFHPNSDRIGDDVNENPIIERILLGQSGKQFVINSQGVAMYAAYNYIPEIGWGVVQQTPASYIDAALQERTKDLIITILFPIVLLLLISLAFAKKLAEPFIVLANTVNDLGSDKEVQPPIIKSHWNREVDLLSKSVRIAIKTINKNNSELVEAATTDPLTGLANRRKLNEMMSDFEKEGQLFSLVVLDIDHFKLINDTYGHQAGDEVLVDLAVTVQSVIRRQDSLFRYGGEEFVLVMPNIKSSEAYHFAERIRKTIEQRISPVGKSITISLGISESSIHSTCTTDVFSCADKALYESKSNGRNQTTICSLDYSSN</sequence>
<evidence type="ECO:0000259" key="7">
    <source>
        <dbReference type="PROSITE" id="PS50887"/>
    </source>
</evidence>